<accession>A0AAD3HLZ3</accession>
<comment type="caution">
    <text evidence="1">The sequence shown here is derived from an EMBL/GenBank/DDBJ whole genome shotgun (WGS) entry which is preliminary data.</text>
</comment>
<proteinExistence type="predicted"/>
<protein>
    <submittedName>
        <fullName evidence="1">Uncharacterized protein</fullName>
    </submittedName>
</protein>
<evidence type="ECO:0000313" key="2">
    <source>
        <dbReference type="Proteomes" id="UP001054857"/>
    </source>
</evidence>
<keyword evidence="2" id="KW-1185">Reference proteome</keyword>
<evidence type="ECO:0000313" key="1">
    <source>
        <dbReference type="EMBL" id="GFR45245.1"/>
    </source>
</evidence>
<reference evidence="1 2" key="1">
    <citation type="journal article" date="2021" name="Sci. Rep.">
        <title>Genome sequencing of the multicellular alga Astrephomene provides insights into convergent evolution of germ-soma differentiation.</title>
        <authorList>
            <person name="Yamashita S."/>
            <person name="Yamamoto K."/>
            <person name="Matsuzaki R."/>
            <person name="Suzuki S."/>
            <person name="Yamaguchi H."/>
            <person name="Hirooka S."/>
            <person name="Minakuchi Y."/>
            <person name="Miyagishima S."/>
            <person name="Kawachi M."/>
            <person name="Toyoda A."/>
            <person name="Nozaki H."/>
        </authorList>
    </citation>
    <scope>NUCLEOTIDE SEQUENCE [LARGE SCALE GENOMIC DNA]</scope>
    <source>
        <strain evidence="1 2">NIES-4017</strain>
    </source>
</reference>
<dbReference type="AlphaFoldDB" id="A0AAD3HLZ3"/>
<organism evidence="1 2">
    <name type="scientific">Astrephomene gubernaculifera</name>
    <dbReference type="NCBI Taxonomy" id="47775"/>
    <lineage>
        <taxon>Eukaryota</taxon>
        <taxon>Viridiplantae</taxon>
        <taxon>Chlorophyta</taxon>
        <taxon>core chlorophytes</taxon>
        <taxon>Chlorophyceae</taxon>
        <taxon>CS clade</taxon>
        <taxon>Chlamydomonadales</taxon>
        <taxon>Astrephomenaceae</taxon>
        <taxon>Astrephomene</taxon>
    </lineage>
</organism>
<sequence length="514" mass="57156">MLLDPARRDNMPIICKAAVAVILGLLFIEFQFTSAVQEQRSLGAALERSALLANTTTESKNELLGELAVIVRAPVYTRLRLIHELQHGHTRSSIRQILESFPTLNEGNLERWFSSVDTFLTAYAQGTASVSHGPVRVDLNQTALSGLPLIRRTLLAQLVTAWLTSLQRKLPDKLEAKVAKMVQQLYELHRASVVQKGAMEYFHISKAGGTSWNSAAKLNGCQAAHAAGSHVRGFGDECRWMNQTVYKKITGGRRILWGRWGRVARDTHVHGCVARWEVVAGRGFSYISNEYTLQGGLQDMYDTHTCPQLVNVVTLRDPLRRMESAIRFIMMHVKRAFTHNDPRDGETTFNSLFCNASVAFWEALAPPITDNYLLRSFLGELGFHTPLGGLNATHGSVARHLLLQFDLVLDLDAGERANDEMAYGGLGWPSTLSRAHALDGSVLAGKMDLDWDSCQPAGDAMRELRARQRHDVAFYRFGRVVSRLDALWLDMARSLGLAPLARMVTAEAEPQEIG</sequence>
<gene>
    <name evidence="1" type="ORF">Agub_g6351</name>
</gene>
<feature type="non-terminal residue" evidence="1">
    <location>
        <position position="1"/>
    </location>
</feature>
<name>A0AAD3HLZ3_9CHLO</name>
<dbReference type="Proteomes" id="UP001054857">
    <property type="component" value="Unassembled WGS sequence"/>
</dbReference>
<dbReference type="EMBL" id="BMAR01000009">
    <property type="protein sequence ID" value="GFR45245.1"/>
    <property type="molecule type" value="Genomic_DNA"/>
</dbReference>